<feature type="domain" description="CS" evidence="1">
    <location>
        <begin position="110"/>
        <end position="200"/>
    </location>
</feature>
<dbReference type="FunFam" id="2.60.40.790:FF:000105">
    <property type="entry name" value="NudC domain-containing 2"/>
    <property type="match status" value="1"/>
</dbReference>
<evidence type="ECO:0000313" key="3">
    <source>
        <dbReference type="Proteomes" id="UP000034805"/>
    </source>
</evidence>
<dbReference type="InterPro" id="IPR037898">
    <property type="entry name" value="NudC_fam"/>
</dbReference>
<reference evidence="2 3" key="1">
    <citation type="submission" date="2015-08" db="EMBL/GenBank/DDBJ databases">
        <title>The genome of the Asian arowana (Scleropages formosus).</title>
        <authorList>
            <person name="Tan M.H."/>
            <person name="Gan H.M."/>
            <person name="Croft L.J."/>
            <person name="Austin C.M."/>
        </authorList>
    </citation>
    <scope>NUCLEOTIDE SEQUENCE [LARGE SCALE GENOMIC DNA]</scope>
    <source>
        <strain evidence="2">Aro1</strain>
    </source>
</reference>
<dbReference type="PANTHER" id="PTHR12356">
    <property type="entry name" value="NUCLEAR MOVEMENT PROTEIN NUDC"/>
    <property type="match status" value="1"/>
</dbReference>
<dbReference type="Gene3D" id="1.20.5.740">
    <property type="entry name" value="Single helix bin"/>
    <property type="match status" value="1"/>
</dbReference>
<name>A0A0P7UZ40_SCLFO</name>
<evidence type="ECO:0000259" key="1">
    <source>
        <dbReference type="PROSITE" id="PS51203"/>
    </source>
</evidence>
<dbReference type="PANTHER" id="PTHR12356:SF18">
    <property type="entry name" value="NUDC DOMAIN-CONTAINING PROTEIN 2"/>
    <property type="match status" value="1"/>
</dbReference>
<comment type="caution">
    <text evidence="2">The sequence shown here is derived from an EMBL/GenBank/DDBJ whole genome shotgun (WGS) entry which is preliminary data.</text>
</comment>
<dbReference type="FunFam" id="1.20.5.740:FF:000001">
    <property type="entry name" value="nudC domain-containing protein 2"/>
    <property type="match status" value="1"/>
</dbReference>
<dbReference type="InterPro" id="IPR037902">
    <property type="entry name" value="p23_NUDCD2"/>
</dbReference>
<dbReference type="Pfam" id="PF04969">
    <property type="entry name" value="CS"/>
    <property type="match status" value="1"/>
</dbReference>
<dbReference type="AlphaFoldDB" id="A0A0P7UZ40"/>
<dbReference type="GO" id="GO:0005737">
    <property type="term" value="C:cytoplasm"/>
    <property type="evidence" value="ECO:0007669"/>
    <property type="project" value="TreeGrafter"/>
</dbReference>
<dbReference type="InterPro" id="IPR008978">
    <property type="entry name" value="HSP20-like_chaperone"/>
</dbReference>
<dbReference type="InterPro" id="IPR007052">
    <property type="entry name" value="CS_dom"/>
</dbReference>
<sequence>QMEPKQTVRYASFGVARIPHQDPSWFSIVEQAVKDSCPKRIWTAVPRDMGVPLVAIIVELCSLLSGLVPSKWIVWMGADCDQEPYSRAERAGSQPAMSVHFEERSGVVPCRTPWGSWYQTMEEVFVEVNVPPGTAARDIKCNLESRHIELSVKGQQLIKGKLFGTTVSDEGTWTLEDKKLVRIILMKTNREAGNCWLSLLEGEYCADPWVQDQMQRKLTLERFQRENPGFDFSGAEISGNFAGGGPDFSNLQK</sequence>
<dbReference type="Gene3D" id="2.60.40.790">
    <property type="match status" value="1"/>
</dbReference>
<dbReference type="Proteomes" id="UP000034805">
    <property type="component" value="Unassembled WGS sequence"/>
</dbReference>
<organism evidence="2 3">
    <name type="scientific">Scleropages formosus</name>
    <name type="common">Asian bonytongue</name>
    <name type="synonym">Osteoglossum formosum</name>
    <dbReference type="NCBI Taxonomy" id="113540"/>
    <lineage>
        <taxon>Eukaryota</taxon>
        <taxon>Metazoa</taxon>
        <taxon>Chordata</taxon>
        <taxon>Craniata</taxon>
        <taxon>Vertebrata</taxon>
        <taxon>Euteleostomi</taxon>
        <taxon>Actinopterygii</taxon>
        <taxon>Neopterygii</taxon>
        <taxon>Teleostei</taxon>
        <taxon>Osteoglossocephala</taxon>
        <taxon>Osteoglossomorpha</taxon>
        <taxon>Osteoglossiformes</taxon>
        <taxon>Osteoglossidae</taxon>
        <taxon>Scleropages</taxon>
    </lineage>
</organism>
<dbReference type="PROSITE" id="PS51203">
    <property type="entry name" value="CS"/>
    <property type="match status" value="1"/>
</dbReference>
<feature type="non-terminal residue" evidence="2">
    <location>
        <position position="1"/>
    </location>
</feature>
<dbReference type="CDD" id="cd06494">
    <property type="entry name" value="p23_NUDCD2_like"/>
    <property type="match status" value="1"/>
</dbReference>
<accession>A0A0P7UZ40</accession>
<dbReference type="GO" id="GO:0006457">
    <property type="term" value="P:protein folding"/>
    <property type="evidence" value="ECO:0007669"/>
    <property type="project" value="TreeGrafter"/>
</dbReference>
<evidence type="ECO:0000313" key="2">
    <source>
        <dbReference type="EMBL" id="KPP79458.1"/>
    </source>
</evidence>
<dbReference type="STRING" id="113540.ENSSFOP00015057950"/>
<proteinExistence type="predicted"/>
<protein>
    <submittedName>
        <fullName evidence="2">NudC domain-containing protein 2-like</fullName>
    </submittedName>
</protein>
<gene>
    <name evidence="2" type="ORF">Z043_100965</name>
</gene>
<dbReference type="EMBL" id="JARO02000201">
    <property type="protein sequence ID" value="KPP79458.1"/>
    <property type="molecule type" value="Genomic_DNA"/>
</dbReference>
<dbReference type="GO" id="GO:0051082">
    <property type="term" value="F:unfolded protein binding"/>
    <property type="evidence" value="ECO:0007669"/>
    <property type="project" value="TreeGrafter"/>
</dbReference>
<dbReference type="SUPFAM" id="SSF49764">
    <property type="entry name" value="HSP20-like chaperones"/>
    <property type="match status" value="1"/>
</dbReference>